<dbReference type="AlphaFoldDB" id="A0A161J566"/>
<proteinExistence type="predicted"/>
<dbReference type="KEGG" id="bon:A361_08785"/>
<dbReference type="STRING" id="1196031.A361_08785"/>
<dbReference type="EMBL" id="CP015506">
    <property type="protein sequence ID" value="AND39211.1"/>
    <property type="molecule type" value="Genomic_DNA"/>
</dbReference>
<reference evidence="1 2" key="1">
    <citation type="submission" date="2016-04" db="EMBL/GenBank/DDBJ databases">
        <title>Complete genome sequence of Bacillus oceanisediminis strain 2691.</title>
        <authorList>
            <person name="Jeong H."/>
            <person name="Kim H.J."/>
            <person name="Lee D.-W."/>
        </authorList>
    </citation>
    <scope>NUCLEOTIDE SEQUENCE [LARGE SCALE GENOMIC DNA]</scope>
    <source>
        <strain evidence="1 2">2691</strain>
    </source>
</reference>
<dbReference type="InterPro" id="IPR019454">
    <property type="entry name" value="Lipoprot_YkyA-like"/>
</dbReference>
<dbReference type="InterPro" id="IPR036785">
    <property type="entry name" value="YkyA-like_sf"/>
</dbReference>
<dbReference type="PROSITE" id="PS51257">
    <property type="entry name" value="PROKAR_LIPOPROTEIN"/>
    <property type="match status" value="1"/>
</dbReference>
<accession>A0A161J566</accession>
<dbReference type="Gene3D" id="1.20.120.570">
    <property type="entry name" value="YkyA-like"/>
    <property type="match status" value="1"/>
</dbReference>
<evidence type="ECO:0000313" key="1">
    <source>
        <dbReference type="EMBL" id="AND39211.1"/>
    </source>
</evidence>
<evidence type="ECO:0008006" key="3">
    <source>
        <dbReference type="Google" id="ProtNLM"/>
    </source>
</evidence>
<dbReference type="Proteomes" id="UP000077856">
    <property type="component" value="Chromosome"/>
</dbReference>
<gene>
    <name evidence="1" type="ORF">A361_08785</name>
</gene>
<dbReference type="Pfam" id="PF10368">
    <property type="entry name" value="YkyA"/>
    <property type="match status" value="1"/>
</dbReference>
<dbReference type="eggNOG" id="COG0497">
    <property type="taxonomic scope" value="Bacteria"/>
</dbReference>
<dbReference type="RefSeq" id="WP_019381672.1">
    <property type="nucleotide sequence ID" value="NZ_CP015506.1"/>
</dbReference>
<evidence type="ECO:0000313" key="2">
    <source>
        <dbReference type="Proteomes" id="UP000077856"/>
    </source>
</evidence>
<dbReference type="SUPFAM" id="SSF140423">
    <property type="entry name" value="MW0975(SA0943)-like"/>
    <property type="match status" value="1"/>
</dbReference>
<protein>
    <recommendedName>
        <fullName evidence="3">Cell-wall binding lipoprotein</fullName>
    </recommendedName>
</protein>
<organism evidence="1 2">
    <name type="scientific">Cytobacillus oceanisediminis 2691</name>
    <dbReference type="NCBI Taxonomy" id="1196031"/>
    <lineage>
        <taxon>Bacteria</taxon>
        <taxon>Bacillati</taxon>
        <taxon>Bacillota</taxon>
        <taxon>Bacilli</taxon>
        <taxon>Bacillales</taxon>
        <taxon>Bacillaceae</taxon>
        <taxon>Cytobacillus</taxon>
    </lineage>
</organism>
<name>A0A161J566_9BACI</name>
<sequence length="222" mass="26059">MLILNKSRLLLVFIIGAFILTGCMNSPDPEEKIYDVLESVVAKEKDFEKQQEPLVKLEKREKELYDKIINLGMKDFEEIKKLSDEASAIVDQRVAHMEKEQESIQASKKEFETLSPTIEEIEDQKLKDKAKELYEIMMERYKIHDALYKDYSKATQLDEELYAMFKKEDLTLEQLEGQVSKINDMYEKILASNKQFNEKTKEYNEAKLDFYKEAGLEIKTEG</sequence>